<dbReference type="PANTHER" id="PTHR33371:SF4">
    <property type="entry name" value="INTERMEMBRANE PHOSPHOLIPID TRANSPORT SYSTEM BINDING PROTEIN MLAD"/>
    <property type="match status" value="1"/>
</dbReference>
<dbReference type="STRING" id="1210089.GCA_001613165_01558"/>
<evidence type="ECO:0000313" key="3">
    <source>
        <dbReference type="EMBL" id="RDI54113.1"/>
    </source>
</evidence>
<dbReference type="EMBL" id="QQAZ01000002">
    <property type="protein sequence ID" value="RDI54113.1"/>
    <property type="molecule type" value="Genomic_DNA"/>
</dbReference>
<comment type="caution">
    <text evidence="3">The sequence shown here is derived from an EMBL/GenBank/DDBJ whole genome shotgun (WGS) entry which is preliminary data.</text>
</comment>
<gene>
    <name evidence="3" type="ORF">DFR68_102237</name>
</gene>
<evidence type="ECO:0000313" key="4">
    <source>
        <dbReference type="Proteomes" id="UP000255355"/>
    </source>
</evidence>
<keyword evidence="1" id="KW-1133">Transmembrane helix</keyword>
<keyword evidence="4" id="KW-1185">Reference proteome</keyword>
<dbReference type="InterPro" id="IPR003399">
    <property type="entry name" value="Mce/MlaD"/>
</dbReference>
<dbReference type="InterPro" id="IPR052336">
    <property type="entry name" value="MlaD_Phospholipid_Transporter"/>
</dbReference>
<evidence type="ECO:0000256" key="1">
    <source>
        <dbReference type="SAM" id="Phobius"/>
    </source>
</evidence>
<dbReference type="Pfam" id="PF02470">
    <property type="entry name" value="MlaD"/>
    <property type="match status" value="1"/>
</dbReference>
<name>A0A370HB04_9NOCA</name>
<reference evidence="3 4" key="1">
    <citation type="submission" date="2018-07" db="EMBL/GenBank/DDBJ databases">
        <title>Genomic Encyclopedia of Type Strains, Phase IV (KMG-IV): sequencing the most valuable type-strain genomes for metagenomic binning, comparative biology and taxonomic classification.</title>
        <authorList>
            <person name="Goeker M."/>
        </authorList>
    </citation>
    <scope>NUCLEOTIDE SEQUENCE [LARGE SCALE GENOMIC DNA]</scope>
    <source>
        <strain evidence="3 4">DSM 44952</strain>
    </source>
</reference>
<dbReference type="RefSeq" id="WP_147288856.1">
    <property type="nucleotide sequence ID" value="NZ_QQAZ01000002.1"/>
</dbReference>
<sequence length="352" mass="36420">MPAYALPGTEVGPRRALVLGTGALVVAVLAAVIWRAVPDTPPADEIRVALTTGHVGAGIEPGTDVRLDGVRVGSVGAIDTMGPGRQRLELTLAGSQLFGLTNALTIDYAPGNLFGISALQLHSRPGGAVLADGETVDLTGAESDRVRDATLSTLLNSTGELTEKVLTPKLAEVLAEVSHDLSAFTPLLQAIGATARAFAETQQLPPSVLFDRYGSALGGVAPMVTGGLTVLHAAYTNEYLKSPEHIARYREMFGKMQDDLLPAATAAAGAGEQHFGGFIPIAAAILDQLSSSVSTPGRSEEQLSELLDRLARSFRDTPDGPVLDARTDLDVVPGLATPLSSVLAPQAVPGGR</sequence>
<dbReference type="OrthoDB" id="4367361at2"/>
<proteinExistence type="predicted"/>
<feature type="domain" description="Mce/MlaD" evidence="2">
    <location>
        <begin position="47"/>
        <end position="114"/>
    </location>
</feature>
<keyword evidence="1" id="KW-0472">Membrane</keyword>
<accession>A0A370HB04</accession>
<evidence type="ECO:0000259" key="2">
    <source>
        <dbReference type="Pfam" id="PF02470"/>
    </source>
</evidence>
<dbReference type="PANTHER" id="PTHR33371">
    <property type="entry name" value="INTERMEMBRANE PHOSPHOLIPID TRANSPORT SYSTEM BINDING PROTEIN MLAD-RELATED"/>
    <property type="match status" value="1"/>
</dbReference>
<organism evidence="3 4">
    <name type="scientific">Nocardia mexicana</name>
    <dbReference type="NCBI Taxonomy" id="279262"/>
    <lineage>
        <taxon>Bacteria</taxon>
        <taxon>Bacillati</taxon>
        <taxon>Actinomycetota</taxon>
        <taxon>Actinomycetes</taxon>
        <taxon>Mycobacteriales</taxon>
        <taxon>Nocardiaceae</taxon>
        <taxon>Nocardia</taxon>
    </lineage>
</organism>
<feature type="transmembrane region" description="Helical" evidence="1">
    <location>
        <begin position="16"/>
        <end position="37"/>
    </location>
</feature>
<dbReference type="Proteomes" id="UP000255355">
    <property type="component" value="Unassembled WGS sequence"/>
</dbReference>
<protein>
    <recommendedName>
        <fullName evidence="2">Mce/MlaD domain-containing protein</fullName>
    </recommendedName>
</protein>
<dbReference type="AlphaFoldDB" id="A0A370HB04"/>
<keyword evidence="1" id="KW-0812">Transmembrane</keyword>